<dbReference type="OrthoDB" id="9757947at2"/>
<dbReference type="Proteomes" id="UP000287171">
    <property type="component" value="Unassembled WGS sequence"/>
</dbReference>
<sequence length="366" mass="40622">MNTLSYPANTVLLLVGTSQGLFRLTSRNRERWTLEATSLQAPNANIFYAVCDPRNHHRLFAADNRTGQHAFLRYSDDLGATWQEPAYGPQFSSTSEAALNEIWYIEPGRSNDPQTLDVGTGPANLWTSHDRGKSWELNTHLWQQSQQDHWENGPIGTCVHSIVADPTRPERMWLGISGAGSVRSEDHGKSWQTINQLAQPDPAGWTEVCSSTHRLLQHTQQPETLYQQSRCGLFRSRDAGNTWDGINNGLPTTFGFPLAMDANHPDTLFTLVVNPEDRYPSGEQFSVYRSQNAGDSWQACADGLPGGRAARLKVLRHGMCTDNTDPCGVYVGTMSGQLFASPDNGTHWQLIANHLPTIYSVTATIL</sequence>
<evidence type="ECO:0000313" key="2">
    <source>
        <dbReference type="Proteomes" id="UP000287171"/>
    </source>
</evidence>
<organism evidence="1 2">
    <name type="scientific">Dictyobacter alpinus</name>
    <dbReference type="NCBI Taxonomy" id="2014873"/>
    <lineage>
        <taxon>Bacteria</taxon>
        <taxon>Bacillati</taxon>
        <taxon>Chloroflexota</taxon>
        <taxon>Ktedonobacteria</taxon>
        <taxon>Ktedonobacterales</taxon>
        <taxon>Dictyobacteraceae</taxon>
        <taxon>Dictyobacter</taxon>
    </lineage>
</organism>
<dbReference type="CDD" id="cd15482">
    <property type="entry name" value="Sialidase_non-viral"/>
    <property type="match status" value="1"/>
</dbReference>
<keyword evidence="2" id="KW-1185">Reference proteome</keyword>
<proteinExistence type="predicted"/>
<comment type="caution">
    <text evidence="1">The sequence shown here is derived from an EMBL/GenBank/DDBJ whole genome shotgun (WGS) entry which is preliminary data.</text>
</comment>
<dbReference type="PANTHER" id="PTHR43739:SF5">
    <property type="entry name" value="EXO-ALPHA-SIALIDASE"/>
    <property type="match status" value="1"/>
</dbReference>
<dbReference type="RefSeq" id="WP_126631413.1">
    <property type="nucleotide sequence ID" value="NZ_BIFT01000002.1"/>
</dbReference>
<name>A0A402BJC2_9CHLR</name>
<dbReference type="EMBL" id="BIFT01000002">
    <property type="protein sequence ID" value="GCE31444.1"/>
    <property type="molecule type" value="Genomic_DNA"/>
</dbReference>
<dbReference type="GO" id="GO:0010411">
    <property type="term" value="P:xyloglucan metabolic process"/>
    <property type="evidence" value="ECO:0007669"/>
    <property type="project" value="TreeGrafter"/>
</dbReference>
<accession>A0A402BJC2</accession>
<dbReference type="PANTHER" id="PTHR43739">
    <property type="entry name" value="XYLOGLUCANASE (EUROFUNG)"/>
    <property type="match status" value="1"/>
</dbReference>
<reference evidence="2" key="1">
    <citation type="submission" date="2018-12" db="EMBL/GenBank/DDBJ databases">
        <title>Tengunoibacter tsumagoiensis gen. nov., sp. nov., Dictyobacter kobayashii sp. nov., D. alpinus sp. nov., and D. joshuensis sp. nov. and description of Dictyobacteraceae fam. nov. within the order Ktedonobacterales isolated from Tengu-no-mugimeshi.</title>
        <authorList>
            <person name="Wang C.M."/>
            <person name="Zheng Y."/>
            <person name="Sakai Y."/>
            <person name="Toyoda A."/>
            <person name="Minakuchi Y."/>
            <person name="Abe K."/>
            <person name="Yokota A."/>
            <person name="Yabe S."/>
        </authorList>
    </citation>
    <scope>NUCLEOTIDE SEQUENCE [LARGE SCALE GENOMIC DNA]</scope>
    <source>
        <strain evidence="2">Uno16</strain>
    </source>
</reference>
<dbReference type="InterPro" id="IPR015943">
    <property type="entry name" value="WD40/YVTN_repeat-like_dom_sf"/>
</dbReference>
<evidence type="ECO:0000313" key="1">
    <source>
        <dbReference type="EMBL" id="GCE31444.1"/>
    </source>
</evidence>
<dbReference type="Gene3D" id="2.130.10.10">
    <property type="entry name" value="YVTN repeat-like/Quinoprotein amine dehydrogenase"/>
    <property type="match status" value="1"/>
</dbReference>
<gene>
    <name evidence="1" type="ORF">KDA_69280</name>
</gene>
<dbReference type="Pfam" id="PF15899">
    <property type="entry name" value="BNR_6"/>
    <property type="match status" value="1"/>
</dbReference>
<dbReference type="InterPro" id="IPR002860">
    <property type="entry name" value="BNR_rpt"/>
</dbReference>
<dbReference type="GO" id="GO:0016787">
    <property type="term" value="F:hydrolase activity"/>
    <property type="evidence" value="ECO:0007669"/>
    <property type="project" value="UniProtKB-KW"/>
</dbReference>
<dbReference type="SUPFAM" id="SSF110296">
    <property type="entry name" value="Oligoxyloglucan reducing end-specific cellobiohydrolase"/>
    <property type="match status" value="1"/>
</dbReference>
<dbReference type="InterPro" id="IPR052025">
    <property type="entry name" value="Xyloglucanase_GH74"/>
</dbReference>
<dbReference type="AlphaFoldDB" id="A0A402BJC2"/>
<protein>
    <submittedName>
        <fullName evidence="1">Glycosyl hydrolase</fullName>
    </submittedName>
</protein>
<keyword evidence="1" id="KW-0378">Hydrolase</keyword>